<dbReference type="GO" id="GO:0051285">
    <property type="term" value="C:cell cortex of cell tip"/>
    <property type="evidence" value="ECO:0007669"/>
    <property type="project" value="TreeGrafter"/>
</dbReference>
<dbReference type="EMBL" id="KB822718">
    <property type="protein sequence ID" value="ETN43014.1"/>
    <property type="molecule type" value="Genomic_DNA"/>
</dbReference>
<dbReference type="SMART" id="SM00612">
    <property type="entry name" value="Kelch"/>
    <property type="match status" value="2"/>
</dbReference>
<dbReference type="FunFam" id="2.120.10.80:FF:000049">
    <property type="entry name" value="Cell polarity protein (Tea1)"/>
    <property type="match status" value="1"/>
</dbReference>
<dbReference type="OrthoDB" id="45365at2759"/>
<evidence type="ECO:0000256" key="3">
    <source>
        <dbReference type="ARBA" id="ARBA00022490"/>
    </source>
</evidence>
<feature type="compositionally biased region" description="Basic and acidic residues" evidence="7">
    <location>
        <begin position="1419"/>
        <end position="1431"/>
    </location>
</feature>
<evidence type="ECO:0000256" key="1">
    <source>
        <dbReference type="ARBA" id="ARBA00004496"/>
    </source>
</evidence>
<dbReference type="SUPFAM" id="SSF57997">
    <property type="entry name" value="Tropomyosin"/>
    <property type="match status" value="1"/>
</dbReference>
<dbReference type="PANTHER" id="PTHR23244:SF456">
    <property type="entry name" value="MULTIPLE EPIDERMAL GROWTH FACTOR-LIKE DOMAINS PROTEIN 8"/>
    <property type="match status" value="1"/>
</dbReference>
<evidence type="ECO:0000256" key="2">
    <source>
        <dbReference type="ARBA" id="ARBA00022441"/>
    </source>
</evidence>
<feature type="compositionally biased region" description="Basic and acidic residues" evidence="7">
    <location>
        <begin position="1263"/>
        <end position="1274"/>
    </location>
</feature>
<reference evidence="8 9" key="1">
    <citation type="submission" date="2013-03" db="EMBL/GenBank/DDBJ databases">
        <title>The Genome Sequence of Phialophora europaea CBS 101466.</title>
        <authorList>
            <consortium name="The Broad Institute Genomics Platform"/>
            <person name="Cuomo C."/>
            <person name="de Hoog S."/>
            <person name="Gorbushina A."/>
            <person name="Walker B."/>
            <person name="Young S.K."/>
            <person name="Zeng Q."/>
            <person name="Gargeya S."/>
            <person name="Fitzgerald M."/>
            <person name="Haas B."/>
            <person name="Abouelleil A."/>
            <person name="Allen A.W."/>
            <person name="Alvarado L."/>
            <person name="Arachchi H.M."/>
            <person name="Berlin A.M."/>
            <person name="Chapman S.B."/>
            <person name="Gainer-Dewar J."/>
            <person name="Goldberg J."/>
            <person name="Griggs A."/>
            <person name="Gujja S."/>
            <person name="Hansen M."/>
            <person name="Howarth C."/>
            <person name="Imamovic A."/>
            <person name="Ireland A."/>
            <person name="Larimer J."/>
            <person name="McCowan C."/>
            <person name="Murphy C."/>
            <person name="Pearson M."/>
            <person name="Poon T.W."/>
            <person name="Priest M."/>
            <person name="Roberts A."/>
            <person name="Saif S."/>
            <person name="Shea T."/>
            <person name="Sisk P."/>
            <person name="Sykes S."/>
            <person name="Wortman J."/>
            <person name="Nusbaum C."/>
            <person name="Birren B."/>
        </authorList>
    </citation>
    <scope>NUCLEOTIDE SEQUENCE [LARGE SCALE GENOMIC DNA]</scope>
    <source>
        <strain evidence="8 9">CBS 101466</strain>
    </source>
</reference>
<feature type="region of interest" description="Disordered" evidence="7">
    <location>
        <begin position="1206"/>
        <end position="1229"/>
    </location>
</feature>
<feature type="compositionally biased region" description="Polar residues" evidence="7">
    <location>
        <begin position="12"/>
        <end position="28"/>
    </location>
</feature>
<dbReference type="RefSeq" id="XP_008714750.1">
    <property type="nucleotide sequence ID" value="XM_008716528.1"/>
</dbReference>
<keyword evidence="2" id="KW-0880">Kelch repeat</keyword>
<feature type="compositionally biased region" description="Low complexity" evidence="7">
    <location>
        <begin position="1216"/>
        <end position="1228"/>
    </location>
</feature>
<dbReference type="GO" id="GO:0061245">
    <property type="term" value="P:establishment or maintenance of bipolar cell polarity"/>
    <property type="evidence" value="ECO:0007669"/>
    <property type="project" value="TreeGrafter"/>
</dbReference>
<evidence type="ECO:0000313" key="9">
    <source>
        <dbReference type="Proteomes" id="UP000030752"/>
    </source>
</evidence>
<dbReference type="InterPro" id="IPR006652">
    <property type="entry name" value="Kelch_1"/>
</dbReference>
<dbReference type="Gene3D" id="2.120.10.80">
    <property type="entry name" value="Kelch-type beta propeller"/>
    <property type="match status" value="1"/>
</dbReference>
<feature type="compositionally biased region" description="Basic and acidic residues" evidence="7">
    <location>
        <begin position="556"/>
        <end position="565"/>
    </location>
</feature>
<gene>
    <name evidence="8" type="ORF">HMPREF1541_02172</name>
</gene>
<dbReference type="VEuPathDB" id="FungiDB:HMPREF1541_02172"/>
<feature type="compositionally biased region" description="Polar residues" evidence="7">
    <location>
        <begin position="1383"/>
        <end position="1398"/>
    </location>
</feature>
<feature type="compositionally biased region" description="Polar residues" evidence="7">
    <location>
        <begin position="44"/>
        <end position="65"/>
    </location>
</feature>
<feature type="region of interest" description="Disordered" evidence="7">
    <location>
        <begin position="761"/>
        <end position="784"/>
    </location>
</feature>
<evidence type="ECO:0000256" key="7">
    <source>
        <dbReference type="SAM" id="MobiDB-lite"/>
    </source>
</evidence>
<accession>W2S4Y9</accession>
<keyword evidence="9" id="KW-1185">Reference proteome</keyword>
<feature type="coiled-coil region" evidence="6">
    <location>
        <begin position="915"/>
        <end position="970"/>
    </location>
</feature>
<organism evidence="8 9">
    <name type="scientific">Cyphellophora europaea (strain CBS 101466)</name>
    <name type="common">Phialophora europaea</name>
    <dbReference type="NCBI Taxonomy" id="1220924"/>
    <lineage>
        <taxon>Eukaryota</taxon>
        <taxon>Fungi</taxon>
        <taxon>Dikarya</taxon>
        <taxon>Ascomycota</taxon>
        <taxon>Pezizomycotina</taxon>
        <taxon>Eurotiomycetes</taxon>
        <taxon>Chaetothyriomycetidae</taxon>
        <taxon>Chaetothyriales</taxon>
        <taxon>Cyphellophoraceae</taxon>
        <taxon>Cyphellophora</taxon>
    </lineage>
</organism>
<feature type="compositionally biased region" description="Pro residues" evidence="7">
    <location>
        <begin position="511"/>
        <end position="522"/>
    </location>
</feature>
<dbReference type="HOGENOM" id="CLU_002697_1_0_1"/>
<feature type="compositionally biased region" description="Polar residues" evidence="7">
    <location>
        <begin position="1275"/>
        <end position="1285"/>
    </location>
</feature>
<evidence type="ECO:0000256" key="5">
    <source>
        <dbReference type="ARBA" id="ARBA00023054"/>
    </source>
</evidence>
<dbReference type="STRING" id="1220924.W2S4Y9"/>
<keyword evidence="5 6" id="KW-0175">Coiled coil</keyword>
<feature type="compositionally biased region" description="Basic and acidic residues" evidence="7">
    <location>
        <begin position="1354"/>
        <end position="1366"/>
    </location>
</feature>
<feature type="coiled-coil region" evidence="6">
    <location>
        <begin position="1001"/>
        <end position="1084"/>
    </location>
</feature>
<proteinExistence type="predicted"/>
<dbReference type="Pfam" id="PF24681">
    <property type="entry name" value="Kelch_KLHDC2_KLHL20_DRC7"/>
    <property type="match status" value="1"/>
</dbReference>
<dbReference type="Proteomes" id="UP000030752">
    <property type="component" value="Unassembled WGS sequence"/>
</dbReference>
<evidence type="ECO:0000313" key="8">
    <source>
        <dbReference type="EMBL" id="ETN43014.1"/>
    </source>
</evidence>
<feature type="compositionally biased region" description="Basic and acidic residues" evidence="7">
    <location>
        <begin position="76"/>
        <end position="85"/>
    </location>
</feature>
<dbReference type="FunCoup" id="W2S4Y9">
    <property type="interactions" value="488"/>
</dbReference>
<sequence>MSFLFKSKKNAPPSTLPQASRNIHTSDGTPPAGPNGLIEKQMDPRQTQSPQPLSNPIPNGSISSLGSGGVPNGQFQRRERAESEAGARPNVVSQPPNSALYPWSQRRLNFPTPQSNPFPRYGAAANSVASKEGDVYMMGGLINGSMVRGDLWMLESGGGNISCYPIATVSEGPGPRVGHASLLVGNAFIVFGGDTKMDDSDVLDDTLYLLNTSSRQWSRATPPGPRPPGRYGHTLNILGSKIYIFGGQVEGYFFNDLLAFDLNSLQNPTNQWEFLMPNSTEEEQASRTHPAPRTNHTMISHNDQMYLFGGTNGTSWFNDVWTYDAKTNLWTEQDCIGYIPAPREGHSAALVNDVMYIFGGRTEEGTDLGDLAAFRITSKRWYTFQNMGPSPSPRSGHSMTAHGKQIIVLAGEPSSAPRDPGELSMVYVLDTSKIRYPNDAPGSNEKQRTGSHERRPSSEARNQKRSQSGEGHVPIDAFARASSMGGPVQRPEGATNSAQGSRLPRAAQAPSGPPPLGQPPNPRANGTMSPQNGAKGRPPQTQPMETMMQAPAVKSVQKESSRSRDNSPASHGRRTPTQSSKARAMEAGEAAPMVGAAVARQRSLRSQRAHGSIDSTEDGALGRSGSSRHHSERHHSDGHGSLRSYNDEPRSPKLPAHHEALVKELESAKRTNAWYASELALARKGGYQPTNASSPTFDERAVSQFHDDDKPLIEAFMTMRSEMVKMQQAMEHQSASTAKRIAEVEHQRDAAVTEAAYARAKLAAHGGSQRSTPQPDTSDDADRSTDISRRLALALSATNDHKVKLDVLNNDLSNEKKAREAAEEAAEAAQRRLDELNQGRNPAELEGLRAELHEAQGSARSEASFRAEAEEKLRLLQAEFQSITEKHESGSSRLKDSVASIAALEAAVAASSGKVTLYERQLEEERTRREEAERKMAQLRAEHEERTTELENTSKRLRDVEAMAETHANEANTHRAALMAGLANLSTSKSVVENGPSEERLAALQENAERANALAKQHQVAADAAADKLRAAEERIAGLEAYQEQSSREGLQIRRQLQSALRDAQNYQNELRDVRTTYESHQRDASALAVQHGALKDLLGERGIDMTNTRRSPAFGESPASRFGTPEQGRLKELETQLQSSLRAHDETKAQFEGKLQEADSTYREKLEQLENDYQSAVHYVKGTEKMLKKMREELTKYKTANSQLQTDLDNARSGSKASEAESSTWSAERVRLQDDMEELKTKMSGQITALEANLASVQRELAAAREDRDKQQADHQNLVKSTQQAEKELESLKHENGMLQTRAEEAEQRVTMLLDQVGTTVGNYRRQSQLPPGAPNGVSHNRDPSESTATDTSSHDEAERPEERGSLALDNLASELETLRSQWESTSRNNYRLSNQFDFERTPTRENTGGELMSDSLADWRRRLDEDEKTTGPGLNVPK</sequence>
<dbReference type="InterPro" id="IPR015915">
    <property type="entry name" value="Kelch-typ_b-propeller"/>
</dbReference>
<name>W2S4Y9_CYPE1</name>
<keyword evidence="4" id="KW-0677">Repeat</keyword>
<feature type="compositionally biased region" description="Basic and acidic residues" evidence="7">
    <location>
        <begin position="445"/>
        <end position="462"/>
    </location>
</feature>
<feature type="region of interest" description="Disordered" evidence="7">
    <location>
        <begin position="434"/>
        <end position="659"/>
    </location>
</feature>
<feature type="region of interest" description="Disordered" evidence="7">
    <location>
        <begin position="1107"/>
        <end position="1126"/>
    </location>
</feature>
<protein>
    <submittedName>
        <fullName evidence="8">Uncharacterized protein</fullName>
    </submittedName>
</protein>
<comment type="subcellular location">
    <subcellularLocation>
        <location evidence="1">Cytoplasm</location>
    </subcellularLocation>
</comment>
<evidence type="ECO:0000256" key="4">
    <source>
        <dbReference type="ARBA" id="ARBA00022737"/>
    </source>
</evidence>
<dbReference type="eggNOG" id="KOG0379">
    <property type="taxonomic scope" value="Eukaryota"/>
</dbReference>
<evidence type="ECO:0000256" key="6">
    <source>
        <dbReference type="SAM" id="Coils"/>
    </source>
</evidence>
<feature type="compositionally biased region" description="Basic and acidic residues" evidence="7">
    <location>
        <begin position="634"/>
        <end position="659"/>
    </location>
</feature>
<dbReference type="PANTHER" id="PTHR23244">
    <property type="entry name" value="KELCH REPEAT DOMAIN"/>
    <property type="match status" value="1"/>
</dbReference>
<dbReference type="InParanoid" id="W2S4Y9"/>
<feature type="region of interest" description="Disordered" evidence="7">
    <location>
        <begin position="1262"/>
        <end position="1285"/>
    </location>
</feature>
<feature type="region of interest" description="Disordered" evidence="7">
    <location>
        <begin position="1325"/>
        <end position="1371"/>
    </location>
</feature>
<feature type="region of interest" description="Disordered" evidence="7">
    <location>
        <begin position="1"/>
        <end position="119"/>
    </location>
</feature>
<feature type="region of interest" description="Disordered" evidence="7">
    <location>
        <begin position="816"/>
        <end position="838"/>
    </location>
</feature>
<dbReference type="SUPFAM" id="SSF117281">
    <property type="entry name" value="Kelch motif"/>
    <property type="match status" value="1"/>
</dbReference>
<dbReference type="GeneID" id="19969511"/>
<keyword evidence="3" id="KW-0963">Cytoplasm</keyword>
<feature type="region of interest" description="Disordered" evidence="7">
    <location>
        <begin position="1383"/>
        <end position="1440"/>
    </location>
</feature>